<evidence type="ECO:0000256" key="1">
    <source>
        <dbReference type="ARBA" id="ARBA00007637"/>
    </source>
</evidence>
<accession>A0AAW4PYL8</accession>
<evidence type="ECO:0000313" key="6">
    <source>
        <dbReference type="Proteomes" id="UP001430377"/>
    </source>
</evidence>
<dbReference type="PANTHER" id="PTHR43103">
    <property type="entry name" value="NUCLEOSIDE-DIPHOSPHATE-SUGAR EPIMERASE"/>
    <property type="match status" value="1"/>
</dbReference>
<keyword evidence="3" id="KW-0520">NAD</keyword>
<dbReference type="SUPFAM" id="SSF51735">
    <property type="entry name" value="NAD(P)-binding Rossmann-fold domains"/>
    <property type="match status" value="1"/>
</dbReference>
<keyword evidence="6" id="KW-1185">Reference proteome</keyword>
<gene>
    <name evidence="5" type="ORF">EGH21_22210</name>
</gene>
<name>A0AAW4PYL8_9EURY</name>
<dbReference type="GO" id="GO:0016491">
    <property type="term" value="F:oxidoreductase activity"/>
    <property type="evidence" value="ECO:0007669"/>
    <property type="project" value="UniProtKB-KW"/>
</dbReference>
<dbReference type="EMBL" id="RKLR01000018">
    <property type="protein sequence ID" value="MBX0325734.1"/>
    <property type="molecule type" value="Genomic_DNA"/>
</dbReference>
<dbReference type="AlphaFoldDB" id="A0AAW4PYL8"/>
<proteinExistence type="inferred from homology"/>
<protein>
    <submittedName>
        <fullName evidence="5">NAD(P)-dependent oxidoreductase</fullName>
    </submittedName>
</protein>
<evidence type="ECO:0000256" key="3">
    <source>
        <dbReference type="ARBA" id="ARBA00023027"/>
    </source>
</evidence>
<dbReference type="PANTHER" id="PTHR43103:SF5">
    <property type="entry name" value="4-EPIMERASE, PUTATIVE (AFU_ORTHOLOGUE AFUA_7G00360)-RELATED"/>
    <property type="match status" value="1"/>
</dbReference>
<keyword evidence="2" id="KW-0560">Oxidoreductase</keyword>
<dbReference type="InterPro" id="IPR036291">
    <property type="entry name" value="NAD(P)-bd_dom_sf"/>
</dbReference>
<organism evidence="5 6">
    <name type="scientific">Haloarcula rubra</name>
    <dbReference type="NCBI Taxonomy" id="2487747"/>
    <lineage>
        <taxon>Archaea</taxon>
        <taxon>Methanobacteriati</taxon>
        <taxon>Methanobacteriota</taxon>
        <taxon>Stenosarchaea group</taxon>
        <taxon>Halobacteria</taxon>
        <taxon>Halobacteriales</taxon>
        <taxon>Haloarculaceae</taxon>
        <taxon>Haloarcula</taxon>
    </lineage>
</organism>
<reference evidence="5 6" key="1">
    <citation type="submission" date="2021-06" db="EMBL/GenBank/DDBJ databases">
        <title>Halomicroarcula sp. a new haloarchaeum isolated from saline soil.</title>
        <authorList>
            <person name="Duran-Viseras A."/>
            <person name="Sanchez-Porro C."/>
            <person name="Ventosa A."/>
        </authorList>
    </citation>
    <scope>NUCLEOTIDE SEQUENCE [LARGE SCALE GENOMIC DNA]</scope>
    <source>
        <strain evidence="5 6">F13</strain>
    </source>
</reference>
<comment type="similarity">
    <text evidence="1">Belongs to the NAD(P)-dependent epimerase/dehydratase family.</text>
</comment>
<evidence type="ECO:0000259" key="4">
    <source>
        <dbReference type="Pfam" id="PF01370"/>
    </source>
</evidence>
<evidence type="ECO:0000313" key="5">
    <source>
        <dbReference type="EMBL" id="MBX0325734.1"/>
    </source>
</evidence>
<comment type="caution">
    <text evidence="5">The sequence shown here is derived from an EMBL/GenBank/DDBJ whole genome shotgun (WGS) entry which is preliminary data.</text>
</comment>
<feature type="domain" description="NAD-dependent epimerase/dehydratase" evidence="4">
    <location>
        <begin position="5"/>
        <end position="230"/>
    </location>
</feature>
<evidence type="ECO:0000256" key="2">
    <source>
        <dbReference type="ARBA" id="ARBA00023002"/>
    </source>
</evidence>
<dbReference type="InterPro" id="IPR001509">
    <property type="entry name" value="Epimerase_deHydtase"/>
</dbReference>
<sequence>MPETVAVTGGNGRVGEAVLEHLGSEGYRTVNLSRGKPDESHSDAYLTTDLLEAGEVYGSLAKSDADAVVHLGMLPTPERTPGYRTFESNAMSTYHVLEAAGELGVETVTLASSFSAIGGGFEPDPITVDYLPVDESHRLTPSTSYGVGKQTLETIADGFARRADDRPRTVTSLRFPWVVDDEMAREAFVEADRTLDGLRAADALHTQRNTLFTYAHVSDVVDLVRRTVEATFDGHERVWVSAPDTSAATPTEAVVADLFPDAEVRADLSDHTALVDTSKAERLFDWTPSWRWRSLEGDA</sequence>
<dbReference type="Gene3D" id="3.40.50.720">
    <property type="entry name" value="NAD(P)-binding Rossmann-like Domain"/>
    <property type="match status" value="1"/>
</dbReference>
<dbReference type="Proteomes" id="UP001430377">
    <property type="component" value="Unassembled WGS sequence"/>
</dbReference>
<dbReference type="Pfam" id="PF01370">
    <property type="entry name" value="Epimerase"/>
    <property type="match status" value="1"/>
</dbReference>
<dbReference type="RefSeq" id="WP_220620595.1">
    <property type="nucleotide sequence ID" value="NZ_RKLR01000018.1"/>
</dbReference>